<feature type="compositionally biased region" description="Basic and acidic residues" evidence="5">
    <location>
        <begin position="112"/>
        <end position="127"/>
    </location>
</feature>
<comment type="subcellular location">
    <subcellularLocation>
        <location evidence="1">Nucleus</location>
    </subcellularLocation>
</comment>
<dbReference type="InParanoid" id="A0A2P5EQS9"/>
<keyword evidence="8" id="KW-1185">Reference proteome</keyword>
<dbReference type="GO" id="GO:0046983">
    <property type="term" value="F:protein dimerization activity"/>
    <property type="evidence" value="ECO:0007669"/>
    <property type="project" value="InterPro"/>
</dbReference>
<evidence type="ECO:0000256" key="4">
    <source>
        <dbReference type="ARBA" id="ARBA00023242"/>
    </source>
</evidence>
<dbReference type="PANTHER" id="PTHR12565:SF461">
    <property type="entry name" value="TRANSCRIPTION FACTOR BHLH75-LIKE"/>
    <property type="match status" value="1"/>
</dbReference>
<dbReference type="GO" id="GO:0005634">
    <property type="term" value="C:nucleus"/>
    <property type="evidence" value="ECO:0007669"/>
    <property type="project" value="UniProtKB-SubCell"/>
</dbReference>
<dbReference type="InterPro" id="IPR024097">
    <property type="entry name" value="bHLH_ZIP_TF"/>
</dbReference>
<dbReference type="Gene3D" id="4.10.280.10">
    <property type="entry name" value="Helix-loop-helix DNA-binding domain"/>
    <property type="match status" value="1"/>
</dbReference>
<dbReference type="SMART" id="SM00353">
    <property type="entry name" value="HLH"/>
    <property type="match status" value="1"/>
</dbReference>
<evidence type="ECO:0000259" key="6">
    <source>
        <dbReference type="PROSITE" id="PS50888"/>
    </source>
</evidence>
<dbReference type="InterPro" id="IPR036638">
    <property type="entry name" value="HLH_DNA-bd_sf"/>
</dbReference>
<feature type="region of interest" description="Disordered" evidence="5">
    <location>
        <begin position="101"/>
        <end position="127"/>
    </location>
</feature>
<evidence type="ECO:0000256" key="3">
    <source>
        <dbReference type="ARBA" id="ARBA00023163"/>
    </source>
</evidence>
<dbReference type="SUPFAM" id="SSF47459">
    <property type="entry name" value="HLH, helix-loop-helix DNA-binding domain"/>
    <property type="match status" value="1"/>
</dbReference>
<accession>A0A2P5EQS9</accession>
<sequence length="234" mass="26714">MDQNITMNQFGELNSTMLESFNITDSLVENLPGYKFPEYPLDLSYNFLDPSHSVHPNEFQARTIDLTRDISQVSKKMEASETSSEDVCSIASAKLSKDYNKKTTKKNSLGAESKRSNERKQDKPEEVIHVRAKRGKATDSHSLAERVRREKIKTKLSCLQDLVPGCQKTMGLVMMLDEIISYVHSLQNQVEFLSRELEAACSYQLGRNRRALTNEQATGSHDSQEVEKWAREQY</sequence>
<dbReference type="GO" id="GO:0003700">
    <property type="term" value="F:DNA-binding transcription factor activity"/>
    <property type="evidence" value="ECO:0007669"/>
    <property type="project" value="TreeGrafter"/>
</dbReference>
<feature type="region of interest" description="Disordered" evidence="5">
    <location>
        <begin position="214"/>
        <end position="234"/>
    </location>
</feature>
<dbReference type="OrthoDB" id="690068at2759"/>
<gene>
    <name evidence="7" type="primary">TorBHLH18</name>
    <name evidence="7" type="ORF">TorRG33x02_164070</name>
</gene>
<keyword evidence="4" id="KW-0539">Nucleus</keyword>
<dbReference type="EMBL" id="JXTC01000112">
    <property type="protein sequence ID" value="PON87862.1"/>
    <property type="molecule type" value="Genomic_DNA"/>
</dbReference>
<dbReference type="InterPro" id="IPR011598">
    <property type="entry name" value="bHLH_dom"/>
</dbReference>
<dbReference type="Proteomes" id="UP000237000">
    <property type="component" value="Unassembled WGS sequence"/>
</dbReference>
<evidence type="ECO:0000313" key="7">
    <source>
        <dbReference type="EMBL" id="PON87862.1"/>
    </source>
</evidence>
<keyword evidence="2" id="KW-0805">Transcription regulation</keyword>
<feature type="compositionally biased region" description="Basic and acidic residues" evidence="5">
    <location>
        <begin position="222"/>
        <end position="234"/>
    </location>
</feature>
<reference evidence="8" key="1">
    <citation type="submission" date="2016-06" db="EMBL/GenBank/DDBJ databases">
        <title>Parallel loss of symbiosis genes in relatives of nitrogen-fixing non-legume Parasponia.</title>
        <authorList>
            <person name="Van Velzen R."/>
            <person name="Holmer R."/>
            <person name="Bu F."/>
            <person name="Rutten L."/>
            <person name="Van Zeijl A."/>
            <person name="Liu W."/>
            <person name="Santuari L."/>
            <person name="Cao Q."/>
            <person name="Sharma T."/>
            <person name="Shen D."/>
            <person name="Roswanjaya Y."/>
            <person name="Wardhani T."/>
            <person name="Kalhor M.S."/>
            <person name="Jansen J."/>
            <person name="Van den Hoogen J."/>
            <person name="Gungor B."/>
            <person name="Hartog M."/>
            <person name="Hontelez J."/>
            <person name="Verver J."/>
            <person name="Yang W.-C."/>
            <person name="Schijlen E."/>
            <person name="Repin R."/>
            <person name="Schilthuizen M."/>
            <person name="Schranz E."/>
            <person name="Heidstra R."/>
            <person name="Miyata K."/>
            <person name="Fedorova E."/>
            <person name="Kohlen W."/>
            <person name="Bisseling T."/>
            <person name="Smit S."/>
            <person name="Geurts R."/>
        </authorList>
    </citation>
    <scope>NUCLEOTIDE SEQUENCE [LARGE SCALE GENOMIC DNA]</scope>
    <source>
        <strain evidence="8">cv. RG33-2</strain>
    </source>
</reference>
<comment type="caution">
    <text evidence="7">The sequence shown here is derived from an EMBL/GenBank/DDBJ whole genome shotgun (WGS) entry which is preliminary data.</text>
</comment>
<proteinExistence type="predicted"/>
<evidence type="ECO:0000313" key="8">
    <source>
        <dbReference type="Proteomes" id="UP000237000"/>
    </source>
</evidence>
<name>A0A2P5EQS9_TREOI</name>
<keyword evidence="3" id="KW-0804">Transcription</keyword>
<dbReference type="Pfam" id="PF00010">
    <property type="entry name" value="HLH"/>
    <property type="match status" value="1"/>
</dbReference>
<dbReference type="AlphaFoldDB" id="A0A2P5EQS9"/>
<dbReference type="STRING" id="63057.A0A2P5EQS9"/>
<dbReference type="PANTHER" id="PTHR12565">
    <property type="entry name" value="STEROL REGULATORY ELEMENT-BINDING PROTEIN"/>
    <property type="match status" value="1"/>
</dbReference>
<dbReference type="FunCoup" id="A0A2P5EQS9">
    <property type="interactions" value="83"/>
</dbReference>
<feature type="domain" description="BHLH" evidence="6">
    <location>
        <begin position="136"/>
        <end position="186"/>
    </location>
</feature>
<evidence type="ECO:0000256" key="2">
    <source>
        <dbReference type="ARBA" id="ARBA00023015"/>
    </source>
</evidence>
<organism evidence="7 8">
    <name type="scientific">Trema orientale</name>
    <name type="common">Charcoal tree</name>
    <name type="synonym">Celtis orientalis</name>
    <dbReference type="NCBI Taxonomy" id="63057"/>
    <lineage>
        <taxon>Eukaryota</taxon>
        <taxon>Viridiplantae</taxon>
        <taxon>Streptophyta</taxon>
        <taxon>Embryophyta</taxon>
        <taxon>Tracheophyta</taxon>
        <taxon>Spermatophyta</taxon>
        <taxon>Magnoliopsida</taxon>
        <taxon>eudicotyledons</taxon>
        <taxon>Gunneridae</taxon>
        <taxon>Pentapetalae</taxon>
        <taxon>rosids</taxon>
        <taxon>fabids</taxon>
        <taxon>Rosales</taxon>
        <taxon>Cannabaceae</taxon>
        <taxon>Trema</taxon>
    </lineage>
</organism>
<evidence type="ECO:0000256" key="5">
    <source>
        <dbReference type="SAM" id="MobiDB-lite"/>
    </source>
</evidence>
<protein>
    <submittedName>
        <fullName evidence="7">Basic helix-loop-helix transcription factor</fullName>
    </submittedName>
</protein>
<evidence type="ECO:0000256" key="1">
    <source>
        <dbReference type="ARBA" id="ARBA00004123"/>
    </source>
</evidence>
<dbReference type="PROSITE" id="PS50888">
    <property type="entry name" value="BHLH"/>
    <property type="match status" value="1"/>
</dbReference>